<reference evidence="2 3" key="1">
    <citation type="submission" date="2021-06" db="EMBL/GenBank/DDBJ databases">
        <authorList>
            <person name="Kallberg Y."/>
            <person name="Tangrot J."/>
            <person name="Rosling A."/>
        </authorList>
    </citation>
    <scope>NUCLEOTIDE SEQUENCE [LARGE SCALE GENOMIC DNA]</scope>
    <source>
        <strain evidence="2 3">120-4 pot B 10/14</strain>
    </source>
</reference>
<accession>A0ABN7VSX6</accession>
<feature type="compositionally biased region" description="Basic and acidic residues" evidence="1">
    <location>
        <begin position="35"/>
        <end position="59"/>
    </location>
</feature>
<feature type="non-terminal residue" evidence="2">
    <location>
        <position position="1"/>
    </location>
</feature>
<dbReference type="Proteomes" id="UP000789901">
    <property type="component" value="Unassembled WGS sequence"/>
</dbReference>
<organism evidence="2 3">
    <name type="scientific">Gigaspora margarita</name>
    <dbReference type="NCBI Taxonomy" id="4874"/>
    <lineage>
        <taxon>Eukaryota</taxon>
        <taxon>Fungi</taxon>
        <taxon>Fungi incertae sedis</taxon>
        <taxon>Mucoromycota</taxon>
        <taxon>Glomeromycotina</taxon>
        <taxon>Glomeromycetes</taxon>
        <taxon>Diversisporales</taxon>
        <taxon>Gigasporaceae</taxon>
        <taxon>Gigaspora</taxon>
    </lineage>
</organism>
<protein>
    <submittedName>
        <fullName evidence="2">27371_t:CDS:1</fullName>
    </submittedName>
</protein>
<name>A0ABN7VSX6_GIGMA</name>
<feature type="non-terminal residue" evidence="2">
    <location>
        <position position="154"/>
    </location>
</feature>
<gene>
    <name evidence="2" type="ORF">GMARGA_LOCUS22305</name>
</gene>
<keyword evidence="3" id="KW-1185">Reference proteome</keyword>
<evidence type="ECO:0000313" key="3">
    <source>
        <dbReference type="Proteomes" id="UP000789901"/>
    </source>
</evidence>
<feature type="region of interest" description="Disordered" evidence="1">
    <location>
        <begin position="1"/>
        <end position="59"/>
    </location>
</feature>
<proteinExistence type="predicted"/>
<comment type="caution">
    <text evidence="2">The sequence shown here is derived from an EMBL/GenBank/DDBJ whole genome shotgun (WGS) entry which is preliminary data.</text>
</comment>
<evidence type="ECO:0000313" key="2">
    <source>
        <dbReference type="EMBL" id="CAG8797023.1"/>
    </source>
</evidence>
<dbReference type="EMBL" id="CAJVQB010021431">
    <property type="protein sequence ID" value="CAG8797023.1"/>
    <property type="molecule type" value="Genomic_DNA"/>
</dbReference>
<evidence type="ECO:0000256" key="1">
    <source>
        <dbReference type="SAM" id="MobiDB-lite"/>
    </source>
</evidence>
<sequence>QSNKEKEQNKNINLVTVESSEKEEVYITRPQPYTKDQKEAKDKQKQSEPRKKEALRKKAEIQEQEETYLADSCEKDKILFNVNEKLEKEQFGWENSINDEPHEIYIKLDDLISQHKATLEKEVSITTWSLWLQPTKTPTEAYYSEFDNFKDTYF</sequence>